<keyword evidence="8" id="KW-1185">Reference proteome</keyword>
<evidence type="ECO:0000256" key="6">
    <source>
        <dbReference type="SAM" id="MobiDB-lite"/>
    </source>
</evidence>
<comment type="similarity">
    <text evidence="2">Belongs to the pterin-4-alpha-carbinolamine dehydratase family.</text>
</comment>
<dbReference type="Gene3D" id="3.30.1360.20">
    <property type="entry name" value="Transcriptional coactivator/pterin dehydratase"/>
    <property type="match status" value="1"/>
</dbReference>
<reference evidence="7 8" key="1">
    <citation type="journal article" date="2023" name="Mol. Phylogenet. Evol.">
        <title>Genome-scale phylogeny and comparative genomics of the fungal order Sordariales.</title>
        <authorList>
            <person name="Hensen N."/>
            <person name="Bonometti L."/>
            <person name="Westerberg I."/>
            <person name="Brannstrom I.O."/>
            <person name="Guillou S."/>
            <person name="Cros-Aarteil S."/>
            <person name="Calhoun S."/>
            <person name="Haridas S."/>
            <person name="Kuo A."/>
            <person name="Mondo S."/>
            <person name="Pangilinan J."/>
            <person name="Riley R."/>
            <person name="LaButti K."/>
            <person name="Andreopoulos B."/>
            <person name="Lipzen A."/>
            <person name="Chen C."/>
            <person name="Yan M."/>
            <person name="Daum C."/>
            <person name="Ng V."/>
            <person name="Clum A."/>
            <person name="Steindorff A."/>
            <person name="Ohm R.A."/>
            <person name="Martin F."/>
            <person name="Silar P."/>
            <person name="Natvig D.O."/>
            <person name="Lalanne C."/>
            <person name="Gautier V."/>
            <person name="Ament-Velasquez S.L."/>
            <person name="Kruys A."/>
            <person name="Hutchinson M.I."/>
            <person name="Powell A.J."/>
            <person name="Barry K."/>
            <person name="Miller A.N."/>
            <person name="Grigoriev I.V."/>
            <person name="Debuchy R."/>
            <person name="Gladieux P."/>
            <person name="Hiltunen Thoren M."/>
            <person name="Johannesson H."/>
        </authorList>
    </citation>
    <scope>NUCLEOTIDE SEQUENCE [LARGE SCALE GENOMIC DNA]</scope>
    <source>
        <strain evidence="7 8">FGSC 10403</strain>
    </source>
</reference>
<dbReference type="RefSeq" id="XP_062689935.1">
    <property type="nucleotide sequence ID" value="XM_062833626.1"/>
</dbReference>
<dbReference type="GeneID" id="87871248"/>
<organism evidence="7 8">
    <name type="scientific">Neurospora hispaniola</name>
    <dbReference type="NCBI Taxonomy" id="588809"/>
    <lineage>
        <taxon>Eukaryota</taxon>
        <taxon>Fungi</taxon>
        <taxon>Dikarya</taxon>
        <taxon>Ascomycota</taxon>
        <taxon>Pezizomycotina</taxon>
        <taxon>Sordariomycetes</taxon>
        <taxon>Sordariomycetidae</taxon>
        <taxon>Sordariales</taxon>
        <taxon>Sordariaceae</taxon>
        <taxon>Neurospora</taxon>
    </lineage>
</organism>
<evidence type="ECO:0000313" key="8">
    <source>
        <dbReference type="Proteomes" id="UP001285908"/>
    </source>
</evidence>
<feature type="region of interest" description="Disordered" evidence="6">
    <location>
        <begin position="65"/>
        <end position="99"/>
    </location>
</feature>
<dbReference type="PANTHER" id="PTHR12599:SF0">
    <property type="entry name" value="PTERIN-4-ALPHA-CARBINOLAMINE DEHYDRATASE"/>
    <property type="match status" value="1"/>
</dbReference>
<dbReference type="Pfam" id="PF01329">
    <property type="entry name" value="Pterin_4a"/>
    <property type="match status" value="1"/>
</dbReference>
<dbReference type="SUPFAM" id="SSF55248">
    <property type="entry name" value="PCD-like"/>
    <property type="match status" value="1"/>
</dbReference>
<name>A0AAJ0I1Y4_9PEZI</name>
<evidence type="ECO:0000256" key="3">
    <source>
        <dbReference type="ARBA" id="ARBA00013252"/>
    </source>
</evidence>
<dbReference type="GO" id="GO:0006729">
    <property type="term" value="P:tetrahydrobiopterin biosynthetic process"/>
    <property type="evidence" value="ECO:0007669"/>
    <property type="project" value="InterPro"/>
</dbReference>
<dbReference type="AlphaFoldDB" id="A0AAJ0I1Y4"/>
<dbReference type="EC" id="4.2.1.96" evidence="3"/>
<evidence type="ECO:0000256" key="5">
    <source>
        <dbReference type="ARBA" id="ARBA00030497"/>
    </source>
</evidence>
<keyword evidence="4" id="KW-0456">Lyase</keyword>
<dbReference type="GO" id="GO:0008124">
    <property type="term" value="F:4-alpha-hydroxytetrahydrobiopterin dehydratase activity"/>
    <property type="evidence" value="ECO:0007669"/>
    <property type="project" value="UniProtKB-EC"/>
</dbReference>
<feature type="compositionally biased region" description="Low complexity" evidence="6">
    <location>
        <begin position="65"/>
        <end position="81"/>
    </location>
</feature>
<dbReference type="CDD" id="cd00488">
    <property type="entry name" value="PCD_DCoH"/>
    <property type="match status" value="1"/>
</dbReference>
<evidence type="ECO:0000256" key="1">
    <source>
        <dbReference type="ARBA" id="ARBA00001554"/>
    </source>
</evidence>
<sequence>MSLTLAPTTKSRALFTKLYPNYRTLAENTSLTRKFSISIQTSKRSTTTTPKPATITTTHYHLQQTQQQKQRSPSLQQQQYRNMSSSPSETKPQFSDGSDPAVLGPALEKLLSTGGGRWTLTQQGVAIERTFKFKTFAKTWDFMTAVSLQCKLKNHHPEWSNVFNTTFIRWTTHAPKGLSSMDIELATICDSLAKDFGETEPDAGASCAMPNLTDRAVASSGDCCTPKHFKK</sequence>
<accession>A0AAJ0I1Y4</accession>
<dbReference type="PANTHER" id="PTHR12599">
    <property type="entry name" value="PTERIN-4-ALPHA-CARBINOLAMINE DEHYDRATASE"/>
    <property type="match status" value="1"/>
</dbReference>
<dbReference type="InterPro" id="IPR036428">
    <property type="entry name" value="PCD_sf"/>
</dbReference>
<proteinExistence type="inferred from homology"/>
<dbReference type="Proteomes" id="UP001285908">
    <property type="component" value="Unassembled WGS sequence"/>
</dbReference>
<dbReference type="InterPro" id="IPR001533">
    <property type="entry name" value="Pterin_deHydtase"/>
</dbReference>
<evidence type="ECO:0000256" key="4">
    <source>
        <dbReference type="ARBA" id="ARBA00023239"/>
    </source>
</evidence>
<evidence type="ECO:0000313" key="7">
    <source>
        <dbReference type="EMBL" id="KAK3487808.1"/>
    </source>
</evidence>
<comment type="caution">
    <text evidence="7">The sequence shown here is derived from an EMBL/GenBank/DDBJ whole genome shotgun (WGS) entry which is preliminary data.</text>
</comment>
<dbReference type="EMBL" id="JAULSX010000007">
    <property type="protein sequence ID" value="KAK3487808.1"/>
    <property type="molecule type" value="Genomic_DNA"/>
</dbReference>
<evidence type="ECO:0000256" key="2">
    <source>
        <dbReference type="ARBA" id="ARBA00006472"/>
    </source>
</evidence>
<gene>
    <name evidence="7" type="ORF">B0T23DRAFT_214809</name>
</gene>
<protein>
    <recommendedName>
        <fullName evidence="3">4a-hydroxytetrahydrobiopterin dehydratase</fullName>
        <ecNumber evidence="3">4.2.1.96</ecNumber>
    </recommendedName>
    <alternativeName>
        <fullName evidence="5">4-alpha-hydroxy-tetrahydropterin dehydratase</fullName>
    </alternativeName>
</protein>
<comment type="catalytic activity">
    <reaction evidence="1">
        <text>(4aS,6R)-4a-hydroxy-L-erythro-5,6,7,8-tetrahydrobiopterin = (6R)-L-erythro-6,7-dihydrobiopterin + H2O</text>
        <dbReference type="Rhea" id="RHEA:11920"/>
        <dbReference type="ChEBI" id="CHEBI:15377"/>
        <dbReference type="ChEBI" id="CHEBI:15642"/>
        <dbReference type="ChEBI" id="CHEBI:43120"/>
        <dbReference type="EC" id="4.2.1.96"/>
    </reaction>
</comment>
<feature type="compositionally biased region" description="Polar residues" evidence="6">
    <location>
        <begin position="82"/>
        <end position="96"/>
    </location>
</feature>